<dbReference type="PIRSF" id="PIRSF015582">
    <property type="entry name" value="Cit_lyase_B"/>
    <property type="match status" value="1"/>
</dbReference>
<dbReference type="PANTHER" id="PTHR32308">
    <property type="entry name" value="LYASE BETA SUBUNIT, PUTATIVE (AFU_ORTHOLOGUE AFUA_4G13030)-RELATED"/>
    <property type="match status" value="1"/>
</dbReference>
<dbReference type="InterPro" id="IPR015813">
    <property type="entry name" value="Pyrv/PenolPyrv_kinase-like_dom"/>
</dbReference>
<dbReference type="PANTHER" id="PTHR32308:SF10">
    <property type="entry name" value="CITRATE LYASE SUBUNIT BETA"/>
    <property type="match status" value="1"/>
</dbReference>
<reference evidence="5 6" key="1">
    <citation type="journal article" date="2023" name="Int. J. Syst. Evol. Microbiol.">
        <title>Arthrobacter mangrovi sp. nov., an actinobacterium isolated from the rhizosphere of a mangrove.</title>
        <authorList>
            <person name="Hamada M."/>
            <person name="Saitou S."/>
            <person name="Enomoto N."/>
            <person name="Nanri K."/>
            <person name="Hidaka K."/>
            <person name="Miura T."/>
            <person name="Tamura T."/>
        </authorList>
    </citation>
    <scope>NUCLEOTIDE SEQUENCE [LARGE SCALE GENOMIC DNA]</scope>
    <source>
        <strain evidence="5 6">NBRC 112813</strain>
    </source>
</reference>
<dbReference type="RefSeq" id="WP_264796448.1">
    <property type="nucleotide sequence ID" value="NZ_BRVS01000015.1"/>
</dbReference>
<sequence length="272" mass="28470">MSPADFTMGPAILFCPADRSDRYAKALERADAVVIDLEDAVAPDNREAARRMLVENPVDPARTIVRVNPAGSKDFAADLAALRETDYRTLMLAKTETPGDLAAVAGYAVVALCETALGVLNAPQIAAAQDVVALMWGAEDLVASLGGSSSRNGSGGYRDVALHARSQVLLAAGAFGKVAIDSVYLDIADHEGLLAEAIDAQASGFGAKASIHPGQMAVIRQAFAPTPEQVERARQMLAAAETAGGVFTFEGQMVDEPLLRHARATLARAART</sequence>
<dbReference type="SUPFAM" id="SSF51621">
    <property type="entry name" value="Phosphoenolpyruvate/pyruvate domain"/>
    <property type="match status" value="1"/>
</dbReference>
<name>A0ABQ5MWQ1_9MICC</name>
<evidence type="ECO:0000313" key="6">
    <source>
        <dbReference type="Proteomes" id="UP001209654"/>
    </source>
</evidence>
<keyword evidence="5" id="KW-0456">Lyase</keyword>
<evidence type="ECO:0000256" key="3">
    <source>
        <dbReference type="ARBA" id="ARBA00022842"/>
    </source>
</evidence>
<evidence type="ECO:0000259" key="4">
    <source>
        <dbReference type="Pfam" id="PF03328"/>
    </source>
</evidence>
<keyword evidence="6" id="KW-1185">Reference proteome</keyword>
<dbReference type="InterPro" id="IPR011206">
    <property type="entry name" value="Citrate_lyase_beta/mcl1/mcl2"/>
</dbReference>
<comment type="cofactor">
    <cofactor evidence="1">
        <name>Mg(2+)</name>
        <dbReference type="ChEBI" id="CHEBI:18420"/>
    </cofactor>
</comment>
<proteinExistence type="predicted"/>
<feature type="domain" description="HpcH/HpaI aldolase/citrate lyase" evidence="4">
    <location>
        <begin position="13"/>
        <end position="213"/>
    </location>
</feature>
<dbReference type="Gene3D" id="3.20.20.60">
    <property type="entry name" value="Phosphoenolpyruvate-binding domains"/>
    <property type="match status" value="1"/>
</dbReference>
<dbReference type="GO" id="GO:0016829">
    <property type="term" value="F:lyase activity"/>
    <property type="evidence" value="ECO:0007669"/>
    <property type="project" value="UniProtKB-KW"/>
</dbReference>
<gene>
    <name evidence="5" type="ORF">AHIS1636_27950</name>
</gene>
<dbReference type="EMBL" id="BRVS01000015">
    <property type="protein sequence ID" value="GLB68353.1"/>
    <property type="molecule type" value="Genomic_DNA"/>
</dbReference>
<organism evidence="5 6">
    <name type="scientific">Arthrobacter mangrovi</name>
    <dbReference type="NCBI Taxonomy" id="2966350"/>
    <lineage>
        <taxon>Bacteria</taxon>
        <taxon>Bacillati</taxon>
        <taxon>Actinomycetota</taxon>
        <taxon>Actinomycetes</taxon>
        <taxon>Micrococcales</taxon>
        <taxon>Micrococcaceae</taxon>
        <taxon>Arthrobacter</taxon>
    </lineage>
</organism>
<accession>A0ABQ5MWQ1</accession>
<dbReference type="InterPro" id="IPR040442">
    <property type="entry name" value="Pyrv_kinase-like_dom_sf"/>
</dbReference>
<evidence type="ECO:0000256" key="2">
    <source>
        <dbReference type="ARBA" id="ARBA00022723"/>
    </source>
</evidence>
<dbReference type="Pfam" id="PF03328">
    <property type="entry name" value="HpcH_HpaI"/>
    <property type="match status" value="1"/>
</dbReference>
<keyword evidence="2" id="KW-0479">Metal-binding</keyword>
<comment type="caution">
    <text evidence="5">The sequence shown here is derived from an EMBL/GenBank/DDBJ whole genome shotgun (WGS) entry which is preliminary data.</text>
</comment>
<keyword evidence="3" id="KW-0460">Magnesium</keyword>
<protein>
    <submittedName>
        <fullName evidence="5">CoA ester lyase</fullName>
    </submittedName>
</protein>
<dbReference type="InterPro" id="IPR005000">
    <property type="entry name" value="Aldolase/citrate-lyase_domain"/>
</dbReference>
<evidence type="ECO:0000256" key="1">
    <source>
        <dbReference type="ARBA" id="ARBA00001946"/>
    </source>
</evidence>
<evidence type="ECO:0000313" key="5">
    <source>
        <dbReference type="EMBL" id="GLB68353.1"/>
    </source>
</evidence>
<dbReference type="Proteomes" id="UP001209654">
    <property type="component" value="Unassembled WGS sequence"/>
</dbReference>